<feature type="transmembrane region" description="Helical" evidence="1">
    <location>
        <begin position="6"/>
        <end position="28"/>
    </location>
</feature>
<protein>
    <submittedName>
        <fullName evidence="2 3">Uncharacterized protein</fullName>
    </submittedName>
</protein>
<name>T1F173_HELRO</name>
<keyword evidence="1" id="KW-0472">Membrane</keyword>
<dbReference type="EMBL" id="KB096023">
    <property type="protein sequence ID" value="ESO09028.1"/>
    <property type="molecule type" value="Genomic_DNA"/>
</dbReference>
<reference evidence="3" key="3">
    <citation type="submission" date="2015-06" db="UniProtKB">
        <authorList>
            <consortium name="EnsemblMetazoa"/>
        </authorList>
    </citation>
    <scope>IDENTIFICATION</scope>
</reference>
<evidence type="ECO:0000313" key="4">
    <source>
        <dbReference type="Proteomes" id="UP000015101"/>
    </source>
</evidence>
<dbReference type="KEGG" id="hro:HELRODRAFT_168962"/>
<dbReference type="GeneID" id="20202573"/>
<reference evidence="4" key="1">
    <citation type="submission" date="2012-12" db="EMBL/GenBank/DDBJ databases">
        <authorList>
            <person name="Hellsten U."/>
            <person name="Grimwood J."/>
            <person name="Chapman J.A."/>
            <person name="Shapiro H."/>
            <person name="Aerts A."/>
            <person name="Otillar R.P."/>
            <person name="Terry A.Y."/>
            <person name="Boore J.L."/>
            <person name="Simakov O."/>
            <person name="Marletaz F."/>
            <person name="Cho S.-J."/>
            <person name="Edsinger-Gonzales E."/>
            <person name="Havlak P."/>
            <person name="Kuo D.-H."/>
            <person name="Larsson T."/>
            <person name="Lv J."/>
            <person name="Arendt D."/>
            <person name="Savage R."/>
            <person name="Osoegawa K."/>
            <person name="de Jong P."/>
            <person name="Lindberg D.R."/>
            <person name="Seaver E.C."/>
            <person name="Weisblat D.A."/>
            <person name="Putnam N.H."/>
            <person name="Grigoriev I.V."/>
            <person name="Rokhsar D.S."/>
        </authorList>
    </citation>
    <scope>NUCLEOTIDE SEQUENCE</scope>
</reference>
<sequence>MIPLDKIVMCLAMVYCLVSLTIVADGFVVQRRKRNEGNDVDDAFRILMEGHEAIGKHAHNQRNPYEEFFRSDCSLNSGGMCSLENMVKHMKLYQYIRNNPSFPGKK</sequence>
<dbReference type="InParanoid" id="T1F173"/>
<accession>T1F173</accession>
<gene>
    <name evidence="3" type="primary">20202573</name>
    <name evidence="2" type="ORF">HELRODRAFT_168962</name>
</gene>
<dbReference type="EMBL" id="AMQM01003154">
    <property type="status" value="NOT_ANNOTATED_CDS"/>
    <property type="molecule type" value="Genomic_DNA"/>
</dbReference>
<keyword evidence="1" id="KW-0812">Transmembrane</keyword>
<dbReference type="AlphaFoldDB" id="T1F173"/>
<evidence type="ECO:0000313" key="3">
    <source>
        <dbReference type="EnsemblMetazoa" id="HelroP168962"/>
    </source>
</evidence>
<dbReference type="RefSeq" id="XP_009013050.1">
    <property type="nucleotide sequence ID" value="XM_009014802.1"/>
</dbReference>
<evidence type="ECO:0000313" key="2">
    <source>
        <dbReference type="EMBL" id="ESO09028.1"/>
    </source>
</evidence>
<dbReference type="Proteomes" id="UP000015101">
    <property type="component" value="Unassembled WGS sequence"/>
</dbReference>
<keyword evidence="4" id="KW-1185">Reference proteome</keyword>
<dbReference type="CTD" id="20202573"/>
<organism evidence="3 4">
    <name type="scientific">Helobdella robusta</name>
    <name type="common">Californian leech</name>
    <dbReference type="NCBI Taxonomy" id="6412"/>
    <lineage>
        <taxon>Eukaryota</taxon>
        <taxon>Metazoa</taxon>
        <taxon>Spiralia</taxon>
        <taxon>Lophotrochozoa</taxon>
        <taxon>Annelida</taxon>
        <taxon>Clitellata</taxon>
        <taxon>Hirudinea</taxon>
        <taxon>Rhynchobdellida</taxon>
        <taxon>Glossiphoniidae</taxon>
        <taxon>Helobdella</taxon>
    </lineage>
</organism>
<reference evidence="2 4" key="2">
    <citation type="journal article" date="2013" name="Nature">
        <title>Insights into bilaterian evolution from three spiralian genomes.</title>
        <authorList>
            <person name="Simakov O."/>
            <person name="Marletaz F."/>
            <person name="Cho S.J."/>
            <person name="Edsinger-Gonzales E."/>
            <person name="Havlak P."/>
            <person name="Hellsten U."/>
            <person name="Kuo D.H."/>
            <person name="Larsson T."/>
            <person name="Lv J."/>
            <person name="Arendt D."/>
            <person name="Savage R."/>
            <person name="Osoegawa K."/>
            <person name="de Jong P."/>
            <person name="Grimwood J."/>
            <person name="Chapman J.A."/>
            <person name="Shapiro H."/>
            <person name="Aerts A."/>
            <person name="Otillar R.P."/>
            <person name="Terry A.Y."/>
            <person name="Boore J.L."/>
            <person name="Grigoriev I.V."/>
            <person name="Lindberg D.R."/>
            <person name="Seaver E.C."/>
            <person name="Weisblat D.A."/>
            <person name="Putnam N.H."/>
            <person name="Rokhsar D.S."/>
        </authorList>
    </citation>
    <scope>NUCLEOTIDE SEQUENCE</scope>
</reference>
<evidence type="ECO:0000256" key="1">
    <source>
        <dbReference type="SAM" id="Phobius"/>
    </source>
</evidence>
<proteinExistence type="predicted"/>
<dbReference type="HOGENOM" id="CLU_2226012_0_0_1"/>
<keyword evidence="1" id="KW-1133">Transmembrane helix</keyword>
<dbReference type="EnsemblMetazoa" id="HelroT168962">
    <property type="protein sequence ID" value="HelroP168962"/>
    <property type="gene ID" value="HelroG168962"/>
</dbReference>